<evidence type="ECO:0008006" key="3">
    <source>
        <dbReference type="Google" id="ProtNLM"/>
    </source>
</evidence>
<name>A0ABV3F2I5_9NOCA</name>
<comment type="caution">
    <text evidence="1">The sequence shown here is derived from an EMBL/GenBank/DDBJ whole genome shotgun (WGS) entry which is preliminary data.</text>
</comment>
<reference evidence="1 2" key="1">
    <citation type="submission" date="2024-06" db="EMBL/GenBank/DDBJ databases">
        <title>The Natural Products Discovery Center: Release of the First 8490 Sequenced Strains for Exploring Actinobacteria Biosynthetic Diversity.</title>
        <authorList>
            <person name="Kalkreuter E."/>
            <person name="Kautsar S.A."/>
            <person name="Yang D."/>
            <person name="Bader C.D."/>
            <person name="Teijaro C.N."/>
            <person name="Fluegel L."/>
            <person name="Davis C.M."/>
            <person name="Simpson J.R."/>
            <person name="Lauterbach L."/>
            <person name="Steele A.D."/>
            <person name="Gui C."/>
            <person name="Meng S."/>
            <person name="Li G."/>
            <person name="Viehrig K."/>
            <person name="Ye F."/>
            <person name="Su P."/>
            <person name="Kiefer A.F."/>
            <person name="Nichols A."/>
            <person name="Cepeda A.J."/>
            <person name="Yan W."/>
            <person name="Fan B."/>
            <person name="Jiang Y."/>
            <person name="Adhikari A."/>
            <person name="Zheng C.-J."/>
            <person name="Schuster L."/>
            <person name="Cowan T.M."/>
            <person name="Smanski M.J."/>
            <person name="Chevrette M.G."/>
            <person name="De Carvalho L.P.S."/>
            <person name="Shen B."/>
        </authorList>
    </citation>
    <scope>NUCLEOTIDE SEQUENCE [LARGE SCALE GENOMIC DNA]</scope>
    <source>
        <strain evidence="1 2">NPDC050671</strain>
    </source>
</reference>
<dbReference type="SUPFAM" id="SSF53474">
    <property type="entry name" value="alpha/beta-Hydrolases"/>
    <property type="match status" value="1"/>
</dbReference>
<proteinExistence type="predicted"/>
<dbReference type="Pfam" id="PF26363">
    <property type="entry name" value="Phospholipase-like"/>
    <property type="match status" value="1"/>
</dbReference>
<evidence type="ECO:0000313" key="2">
    <source>
        <dbReference type="Proteomes" id="UP001551658"/>
    </source>
</evidence>
<keyword evidence="2" id="KW-1185">Reference proteome</keyword>
<gene>
    <name evidence="1" type="ORF">AB0H72_04105</name>
</gene>
<protein>
    <recommendedName>
        <fullName evidence="3">DUF2974 family protein</fullName>
    </recommendedName>
</protein>
<sequence length="296" mass="29805">MAKLADDVYFPARSGHSIDGFVRLDSAELENLGIPPNATNDARSGLTSVIYRDDRGRHVLAFAGTFRTSLRSWHTNFSQGMGLPARQYVLAGRLGKLARVAFGDELVITGHSLGGGLATAAALKSGAPAVIFNGAGLADQTIRGLGLDPPAAREYAAAGNIRSYVVAGDPLTIFQETNRVHRSVIGGVAGGLAGSALGGALGSAIGGNTARIAGTVAGRTVGGAVGAAIGGAAGATSTAGGLAQVQRVLGAKIDLPDPLPDDYSGGRLTRAIELHEMSGVSKALASARPWSDPSGG</sequence>
<dbReference type="RefSeq" id="WP_357973416.1">
    <property type="nucleotide sequence ID" value="NZ_JBFAIH010000002.1"/>
</dbReference>
<dbReference type="EMBL" id="JBFAIH010000002">
    <property type="protein sequence ID" value="MEV0361866.1"/>
    <property type="molecule type" value="Genomic_DNA"/>
</dbReference>
<accession>A0ABV3F2I5</accession>
<evidence type="ECO:0000313" key="1">
    <source>
        <dbReference type="EMBL" id="MEV0361866.1"/>
    </source>
</evidence>
<organism evidence="1 2">
    <name type="scientific">Nocardia fusca</name>
    <dbReference type="NCBI Taxonomy" id="941183"/>
    <lineage>
        <taxon>Bacteria</taxon>
        <taxon>Bacillati</taxon>
        <taxon>Actinomycetota</taxon>
        <taxon>Actinomycetes</taxon>
        <taxon>Mycobacteriales</taxon>
        <taxon>Nocardiaceae</taxon>
        <taxon>Nocardia</taxon>
    </lineage>
</organism>
<dbReference type="InterPro" id="IPR029058">
    <property type="entry name" value="AB_hydrolase_fold"/>
</dbReference>
<dbReference type="Proteomes" id="UP001551658">
    <property type="component" value="Unassembled WGS sequence"/>
</dbReference>
<dbReference type="Gene3D" id="3.40.50.1820">
    <property type="entry name" value="alpha/beta hydrolase"/>
    <property type="match status" value="1"/>
</dbReference>